<feature type="transmembrane region" description="Helical" evidence="7">
    <location>
        <begin position="1232"/>
        <end position="1254"/>
    </location>
</feature>
<dbReference type="SUPFAM" id="SSF144083">
    <property type="entry name" value="Magnesium transport protein CorA, transmembrane region"/>
    <property type="match status" value="1"/>
</dbReference>
<feature type="repeat" description="ANK" evidence="5">
    <location>
        <begin position="540"/>
        <end position="572"/>
    </location>
</feature>
<dbReference type="PANTHER" id="PTHR10039">
    <property type="entry name" value="AMELOGENIN"/>
    <property type="match status" value="1"/>
</dbReference>
<dbReference type="Gene3D" id="1.25.40.20">
    <property type="entry name" value="Ankyrin repeat-containing domain"/>
    <property type="match status" value="1"/>
</dbReference>
<feature type="transmembrane region" description="Helical" evidence="7">
    <location>
        <begin position="1512"/>
        <end position="1535"/>
    </location>
</feature>
<reference evidence="9 10" key="1">
    <citation type="submission" date="2016-03" db="EMBL/GenBank/DDBJ databases">
        <title>The draft genome sequence of Fonsecaea nubica causative agent of cutaneous subcutaneous infection in human host.</title>
        <authorList>
            <person name="Costa F."/>
            <person name="Sybren D.H."/>
            <person name="Raittz R.T."/>
            <person name="Weiss V.A."/>
            <person name="Leao A.C."/>
            <person name="Gomes R."/>
            <person name="De Souza E.M."/>
            <person name="Pedrosa F.O."/>
            <person name="Steffens M.B."/>
            <person name="Bombassaro A."/>
            <person name="Tadra-Sfeir M.Z."/>
            <person name="Moreno L.F."/>
            <person name="Najafzadeh M.J."/>
            <person name="Felipe M.S."/>
            <person name="Teixeira M."/>
            <person name="Sun J."/>
            <person name="Xi L."/>
            <person name="Castro M.A."/>
            <person name="Vicente V.A."/>
        </authorList>
    </citation>
    <scope>NUCLEOTIDE SEQUENCE [LARGE SCALE GENOMIC DNA]</scope>
    <source>
        <strain evidence="9 10">CBS 269.64</strain>
    </source>
</reference>
<dbReference type="InterPro" id="IPR045863">
    <property type="entry name" value="CorA_TM1_TM2"/>
</dbReference>
<proteinExistence type="predicted"/>
<dbReference type="SUPFAM" id="SSF48403">
    <property type="entry name" value="Ankyrin repeat"/>
    <property type="match status" value="1"/>
</dbReference>
<dbReference type="GeneID" id="34588074"/>
<dbReference type="InterPro" id="IPR002523">
    <property type="entry name" value="MgTranspt_CorA/ZnTranspt_ZntB"/>
</dbReference>
<keyword evidence="2 7" id="KW-0812">Transmembrane</keyword>
<evidence type="ECO:0000259" key="8">
    <source>
        <dbReference type="Pfam" id="PF22939"/>
    </source>
</evidence>
<accession>A0A178D4G3</accession>
<feature type="transmembrane region" description="Helical" evidence="7">
    <location>
        <begin position="1274"/>
        <end position="1293"/>
    </location>
</feature>
<dbReference type="Pfam" id="PF01544">
    <property type="entry name" value="CorA"/>
    <property type="match status" value="1"/>
</dbReference>
<keyword evidence="5" id="KW-0040">ANK repeat</keyword>
<feature type="repeat" description="ANK" evidence="5">
    <location>
        <begin position="606"/>
        <end position="638"/>
    </location>
</feature>
<dbReference type="RefSeq" id="XP_022501007.1">
    <property type="nucleotide sequence ID" value="XM_022642952.1"/>
</dbReference>
<name>A0A178D4G3_9EURO</name>
<feature type="domain" description="GPI inositol-deacylase winged helix" evidence="8">
    <location>
        <begin position="274"/>
        <end position="356"/>
    </location>
</feature>
<dbReference type="PROSITE" id="PS50088">
    <property type="entry name" value="ANK_REPEAT"/>
    <property type="match status" value="4"/>
</dbReference>
<evidence type="ECO:0000256" key="5">
    <source>
        <dbReference type="PROSITE-ProRule" id="PRU00023"/>
    </source>
</evidence>
<comment type="subcellular location">
    <subcellularLocation>
        <location evidence="1">Membrane</location>
        <topology evidence="1">Multi-pass membrane protein</topology>
    </subcellularLocation>
</comment>
<sequence length="1560" mass="175838">MAYVGGIRGDIHERNFDDQKDDGFVQGLATTPYRDFKDRVQTAAPGTLLAKHLIDRATWGPDRTICYFFFNDPICQKPALIRHARHLYDENGRGYTQTQYGLRSVLSNVINDPKCGNLVYILDALNECREQAELLQVIRVLCTSNRQHQMKLKLTSHPRPKMYDHLRHLLQGITRWRWLNLDNWSLKKEVDDDIKRYVKYAVHKLATRGGFRASALRRVGKTMFERAGSTYLWANETIRMLEDPDIYTQRPLETLLSTQLPTVISQVYREMIERSEDGNYAMKILSIACAATRPLTLAELHVALTIKLGDRKVKYLQSSDESSCSQHIVTASVDLLHITEKRVHSLHWSLRHFLLQGPGGDGMVNPGNPQLLLATSCIADLLLDELAVDPLPESIQDGTPKSDGRFKEYLERHPFLGYAAEFWASHLSLVTNGGEKLSPMAITLCDTKSDRFKTWFRVFWSTIDEAPFPCPREFSSMMVASFLGLEHVVTKQFQAQPRNSVEYSGDHGWTALICAAHNGHGVILSLLLREGADPYHGDDKGRTAIHHAAFRGKADILRLMLERRFNLWMRDVHGCTPLHLAAMQGHEEVLSILPDWESSIDDRDDMGRTALHYAALNNQEAIVRLLLAHGADPDLKDHAGRRARGFAVEPLGKAASSDQVDLHAPHTVDESAIVGDGAPNVESTVSQPLTSIDRRRRIIVTEKVENVIRSQPTTNNLVFQVLEAKGDAPKLSNEPIGRTDDVDSLFNANVVDIKFSDGVARPLKEADKPTLRDIVNGKAVIYRNLPAEVQRLRWLHLPANNMRWIELMMQQYESVGKVSRAVVLRPDLWIERLHKASPNRPHACFLTPFCESINKRDSHEDFVFIMPYIHWEKWETFVDMRDYAKSIMQDRGEMHEEDQHKRLIWAYLNPKDGSNPIHLRRTLDQYYYFSLDDTSDRDGDQVTGRLFDRGDLVGDKVLMMVDQLWLFPERWSYQGEPHERTDIARNIETNSSPIRSTYEFAELIIGECLRTCLDPSKGGDKTVHFLEHYEMSIGAVTNKEAQQFKKFSSMVENLKNQDTGHDLDKNSRDFLDIRKEVELLKEVKDIRDELHTLLIIFQDQQKVLKDLKRLAQGVKLPSHTSRKDKKPKPLQAAGGVEVHNGDDSQPEVTTDDREPEADFGIPRFAIPCQIVDRNIADIKRMDDHAGRTLDALNHLVDLKQKHASLLEARWARHEAVQTRRQAEETARQGNTIMVFTIATIVFFPLSFIAAFFAINIVEFPKDPDGLHLGYVSKYMFSISAAIIIPLILIAFNVNEVAAAFASFGKLARRHSTYLVSTLELSRWASRRPKNKAPVQIASDSAAEVAVNVDSNSFVEGKPPHPKLEKPSQQSTITASKPGGDTRDGSVDDSLTPHTADRSPHALLDVLWYVIFVLPLGEVHFALRLLGCVGQDPGGQEGQVGKGGWSAAAAVVRVVVKSASVGAEEESSQKSDEDEDSDKGQTKSKKSSWQMRRGPKTLAGAAVSFLRLCLVPLWTVVLVLVASAFTIVYVVVTLLFDDSPIQSVVRRRIRPGRGSSPLPSA</sequence>
<dbReference type="Pfam" id="PF12796">
    <property type="entry name" value="Ank_2"/>
    <property type="match status" value="2"/>
</dbReference>
<gene>
    <name evidence="9" type="ORF">AYO20_04656</name>
</gene>
<comment type="caution">
    <text evidence="9">The sequence shown here is derived from an EMBL/GenBank/DDBJ whole genome shotgun (WGS) entry which is preliminary data.</text>
</comment>
<keyword evidence="4 7" id="KW-0472">Membrane</keyword>
<dbReference type="InterPro" id="IPR002110">
    <property type="entry name" value="Ankyrin_rpt"/>
</dbReference>
<keyword evidence="3 7" id="KW-1133">Transmembrane helix</keyword>
<dbReference type="InterPro" id="IPR036770">
    <property type="entry name" value="Ankyrin_rpt-contain_sf"/>
</dbReference>
<evidence type="ECO:0000256" key="4">
    <source>
        <dbReference type="ARBA" id="ARBA00023136"/>
    </source>
</evidence>
<evidence type="ECO:0000313" key="9">
    <source>
        <dbReference type="EMBL" id="OAL35995.1"/>
    </source>
</evidence>
<organism evidence="9 10">
    <name type="scientific">Fonsecaea nubica</name>
    <dbReference type="NCBI Taxonomy" id="856822"/>
    <lineage>
        <taxon>Eukaryota</taxon>
        <taxon>Fungi</taxon>
        <taxon>Dikarya</taxon>
        <taxon>Ascomycota</taxon>
        <taxon>Pezizomycotina</taxon>
        <taxon>Eurotiomycetes</taxon>
        <taxon>Chaetothyriomycetidae</taxon>
        <taxon>Chaetothyriales</taxon>
        <taxon>Herpotrichiellaceae</taxon>
        <taxon>Fonsecaea</taxon>
    </lineage>
</organism>
<dbReference type="SMART" id="SM00248">
    <property type="entry name" value="ANK"/>
    <property type="match status" value="4"/>
</dbReference>
<dbReference type="PROSITE" id="PS50297">
    <property type="entry name" value="ANK_REP_REGION"/>
    <property type="match status" value="4"/>
</dbReference>
<evidence type="ECO:0000313" key="10">
    <source>
        <dbReference type="Proteomes" id="UP000185904"/>
    </source>
</evidence>
<evidence type="ECO:0000256" key="3">
    <source>
        <dbReference type="ARBA" id="ARBA00022989"/>
    </source>
</evidence>
<dbReference type="GO" id="GO:0016020">
    <property type="term" value="C:membrane"/>
    <property type="evidence" value="ECO:0007669"/>
    <property type="project" value="UniProtKB-SubCell"/>
</dbReference>
<dbReference type="PRINTS" id="PR01415">
    <property type="entry name" value="ANKYRIN"/>
</dbReference>
<dbReference type="Gene3D" id="1.20.58.340">
    <property type="entry name" value="Magnesium transport protein CorA, transmembrane region"/>
    <property type="match status" value="1"/>
</dbReference>
<feature type="region of interest" description="Disordered" evidence="6">
    <location>
        <begin position="1462"/>
        <end position="1490"/>
    </location>
</feature>
<feature type="region of interest" description="Disordered" evidence="6">
    <location>
        <begin position="1115"/>
        <end position="1154"/>
    </location>
</feature>
<dbReference type="OrthoDB" id="341259at2759"/>
<dbReference type="EMBL" id="LVCJ01000025">
    <property type="protein sequence ID" value="OAL35995.1"/>
    <property type="molecule type" value="Genomic_DNA"/>
</dbReference>
<dbReference type="Proteomes" id="UP000185904">
    <property type="component" value="Unassembled WGS sequence"/>
</dbReference>
<feature type="repeat" description="ANK" evidence="5">
    <location>
        <begin position="573"/>
        <end position="605"/>
    </location>
</feature>
<evidence type="ECO:0000256" key="6">
    <source>
        <dbReference type="SAM" id="MobiDB-lite"/>
    </source>
</evidence>
<dbReference type="InterPro" id="IPR054471">
    <property type="entry name" value="GPIID_WHD"/>
</dbReference>
<feature type="region of interest" description="Disordered" evidence="6">
    <location>
        <begin position="1352"/>
        <end position="1395"/>
    </location>
</feature>
<evidence type="ECO:0000256" key="7">
    <source>
        <dbReference type="SAM" id="Phobius"/>
    </source>
</evidence>
<evidence type="ECO:0000256" key="1">
    <source>
        <dbReference type="ARBA" id="ARBA00004141"/>
    </source>
</evidence>
<dbReference type="GO" id="GO:0046873">
    <property type="term" value="F:metal ion transmembrane transporter activity"/>
    <property type="evidence" value="ECO:0007669"/>
    <property type="project" value="InterPro"/>
</dbReference>
<feature type="repeat" description="ANK" evidence="5">
    <location>
        <begin position="507"/>
        <end position="539"/>
    </location>
</feature>
<dbReference type="Pfam" id="PF22939">
    <property type="entry name" value="WHD_GPIID"/>
    <property type="match status" value="1"/>
</dbReference>
<protein>
    <recommendedName>
        <fullName evidence="8">GPI inositol-deacylase winged helix domain-containing protein</fullName>
    </recommendedName>
</protein>
<keyword evidence="10" id="KW-1185">Reference proteome</keyword>
<evidence type="ECO:0000256" key="2">
    <source>
        <dbReference type="ARBA" id="ARBA00022692"/>
    </source>
</evidence>